<evidence type="ECO:0000256" key="4">
    <source>
        <dbReference type="ARBA" id="ARBA00022960"/>
    </source>
</evidence>
<dbReference type="CDD" id="cd16913">
    <property type="entry name" value="YkuD_like"/>
    <property type="match status" value="1"/>
</dbReference>
<dbReference type="Proteomes" id="UP000000442">
    <property type="component" value="Chromosome"/>
</dbReference>
<dbReference type="InterPro" id="IPR036366">
    <property type="entry name" value="PGBDSf"/>
</dbReference>
<dbReference type="InterPro" id="IPR045380">
    <property type="entry name" value="LD_TPept_scaffold_dom"/>
</dbReference>
<dbReference type="GO" id="GO:0071555">
    <property type="term" value="P:cell wall organization"/>
    <property type="evidence" value="ECO:0007669"/>
    <property type="project" value="UniProtKB-UniRule"/>
</dbReference>
<keyword evidence="5 7" id="KW-0573">Peptidoglycan synthesis</keyword>
<dbReference type="STRING" id="177437.HRM2_21420"/>
<dbReference type="GO" id="GO:0004180">
    <property type="term" value="F:carboxypeptidase activity"/>
    <property type="evidence" value="ECO:0007669"/>
    <property type="project" value="UniProtKB-ARBA"/>
</dbReference>
<protein>
    <recommendedName>
        <fullName evidence="8">L,D-TPase catalytic domain-containing protein</fullName>
    </recommendedName>
</protein>
<dbReference type="HOGENOM" id="CLU_020360_3_4_7"/>
<dbReference type="Pfam" id="PF03734">
    <property type="entry name" value="YkuD"/>
    <property type="match status" value="1"/>
</dbReference>
<accession>C0QDH6</accession>
<evidence type="ECO:0000313" key="10">
    <source>
        <dbReference type="Proteomes" id="UP000000442"/>
    </source>
</evidence>
<dbReference type="InterPro" id="IPR002477">
    <property type="entry name" value="Peptidoglycan-bd-like"/>
</dbReference>
<feature type="domain" description="L,D-TPase catalytic" evidence="8">
    <location>
        <begin position="313"/>
        <end position="492"/>
    </location>
</feature>
<proteinExistence type="inferred from homology"/>
<dbReference type="eggNOG" id="COG2989">
    <property type="taxonomic scope" value="Bacteria"/>
</dbReference>
<dbReference type="InterPro" id="IPR005490">
    <property type="entry name" value="LD_TPept_cat_dom"/>
</dbReference>
<organism evidence="9 10">
    <name type="scientific">Desulforapulum autotrophicum (strain ATCC 43914 / DSM 3382 / VKM B-1955 / HRM2)</name>
    <name type="common">Desulfobacterium autotrophicum</name>
    <dbReference type="NCBI Taxonomy" id="177437"/>
    <lineage>
        <taxon>Bacteria</taxon>
        <taxon>Pseudomonadati</taxon>
        <taxon>Thermodesulfobacteriota</taxon>
        <taxon>Desulfobacteria</taxon>
        <taxon>Desulfobacterales</taxon>
        <taxon>Desulfobacteraceae</taxon>
        <taxon>Desulforapulum</taxon>
    </lineage>
</organism>
<dbReference type="Gene3D" id="1.10.101.10">
    <property type="entry name" value="PGBD-like superfamily/PGBD"/>
    <property type="match status" value="1"/>
</dbReference>
<dbReference type="SUPFAM" id="SSF141523">
    <property type="entry name" value="L,D-transpeptidase catalytic domain-like"/>
    <property type="match status" value="1"/>
</dbReference>
<evidence type="ECO:0000256" key="3">
    <source>
        <dbReference type="ARBA" id="ARBA00022679"/>
    </source>
</evidence>
<dbReference type="InterPro" id="IPR052905">
    <property type="entry name" value="LD-transpeptidase_YkuD-like"/>
</dbReference>
<evidence type="ECO:0000313" key="9">
    <source>
        <dbReference type="EMBL" id="ACN15240.1"/>
    </source>
</evidence>
<keyword evidence="6 7" id="KW-0961">Cell wall biogenesis/degradation</keyword>
<evidence type="ECO:0000256" key="1">
    <source>
        <dbReference type="ARBA" id="ARBA00004752"/>
    </source>
</evidence>
<keyword evidence="3" id="KW-0808">Transferase</keyword>
<comment type="similarity">
    <text evidence="2">Belongs to the YkuD family.</text>
</comment>
<evidence type="ECO:0000259" key="8">
    <source>
        <dbReference type="PROSITE" id="PS52029"/>
    </source>
</evidence>
<evidence type="ECO:0000256" key="2">
    <source>
        <dbReference type="ARBA" id="ARBA00005992"/>
    </source>
</evidence>
<dbReference type="GO" id="GO:0016740">
    <property type="term" value="F:transferase activity"/>
    <property type="evidence" value="ECO:0007669"/>
    <property type="project" value="UniProtKB-KW"/>
</dbReference>
<dbReference type="OrthoDB" id="9778545at2"/>
<reference evidence="9 10" key="1">
    <citation type="journal article" date="2009" name="Environ. Microbiol.">
        <title>Genome sequence of Desulfobacterium autotrophicum HRM2, a marine sulfate reducer oxidizing organic carbon completely to carbon dioxide.</title>
        <authorList>
            <person name="Strittmatter A.W."/>
            <person name="Liesegang H."/>
            <person name="Rabus R."/>
            <person name="Decker I."/>
            <person name="Amann J."/>
            <person name="Andres S."/>
            <person name="Henne A."/>
            <person name="Fricke W.F."/>
            <person name="Martinez-Arias R."/>
            <person name="Bartels D."/>
            <person name="Goesmann A."/>
            <person name="Krause L."/>
            <person name="Puehler A."/>
            <person name="Klenk H.P."/>
            <person name="Richter M."/>
            <person name="Schuler M."/>
            <person name="Gloeckner F.O."/>
            <person name="Meyerdierks A."/>
            <person name="Gottschalk G."/>
            <person name="Amann R."/>
        </authorList>
    </citation>
    <scope>NUCLEOTIDE SEQUENCE [LARGE SCALE GENOMIC DNA]</scope>
    <source>
        <strain evidence="10">ATCC 43914 / DSM 3382 / HRM2</strain>
    </source>
</reference>
<dbReference type="KEGG" id="dat:HRM2_21420"/>
<feature type="active site" description="Nucleophile" evidence="7">
    <location>
        <position position="468"/>
    </location>
</feature>
<dbReference type="GO" id="GO:0009252">
    <property type="term" value="P:peptidoglycan biosynthetic process"/>
    <property type="evidence" value="ECO:0007669"/>
    <property type="project" value="UniProtKB-UniPathway"/>
</dbReference>
<dbReference type="SUPFAM" id="SSF47090">
    <property type="entry name" value="PGBD-like"/>
    <property type="match status" value="1"/>
</dbReference>
<evidence type="ECO:0000256" key="7">
    <source>
        <dbReference type="PROSITE-ProRule" id="PRU01373"/>
    </source>
</evidence>
<keyword evidence="10" id="KW-1185">Reference proteome</keyword>
<dbReference type="PANTHER" id="PTHR41533:SF2">
    <property type="entry name" value="BLR7131 PROTEIN"/>
    <property type="match status" value="1"/>
</dbReference>
<gene>
    <name evidence="9" type="ordered locus">HRM2_21420</name>
</gene>
<name>C0QDH6_DESAH</name>
<evidence type="ECO:0000256" key="6">
    <source>
        <dbReference type="ARBA" id="ARBA00023316"/>
    </source>
</evidence>
<dbReference type="UniPathway" id="UPA00219"/>
<feature type="active site" description="Proton donor/acceptor" evidence="7">
    <location>
        <position position="449"/>
    </location>
</feature>
<dbReference type="Pfam" id="PF20142">
    <property type="entry name" value="Scaffold"/>
    <property type="match status" value="1"/>
</dbReference>
<sequence length="549" mass="63020">MRIIKICGIVLLLCLWLPAVDGIASEEDLARAMADHLECYPVELLSFKDQKPSIASEDVCLATIYHELGAKPLWVSVDGPGMRAEIIARYLKYADKEGLDPADYQVEKIEGLWTDPSLESLAKLDTLLTYNMVKYIHDVSYGQLKSYMVNPELFAEAGERGFDPLKMVETILATENLDEFFQSLPPQHHQYRGLRKGLLHYGLLKYSGKWKDLSGTESIRPGDEDERIVEIRKRIALLENDNKEISKSAEPSVYDHELLKKVVLFQQTHGLVQDGIIGRNTIQELNKSPEDRVDQIKINMARWRWQDHGLGDKYILVNIANYSLYACKTGELKFSMPVIVGKFQHQTPVFSDKIKYLELNPYWNVPSSIAVNEDLPGLRKNPSYLVEKNIRLFSNWQKDGVEIDSTAINWKRVTPSEMARFKLRQDPGPTNALGRVKFVFPNHYSVYLHDSPAKRLFSEQKRSFSHGCIRVSEPEKLAVFLLDEEGSEWNIEQIHDLISQGKRKVLKIRLPVPVHITYQTAWVDKDDEILFNGDVYGRDEKLYKALIIK</sequence>
<dbReference type="GO" id="GO:0008360">
    <property type="term" value="P:regulation of cell shape"/>
    <property type="evidence" value="ECO:0007669"/>
    <property type="project" value="UniProtKB-UniRule"/>
</dbReference>
<comment type="pathway">
    <text evidence="1 7">Cell wall biogenesis; peptidoglycan biosynthesis.</text>
</comment>
<keyword evidence="4 7" id="KW-0133">Cell shape</keyword>
<dbReference type="InterPro" id="IPR038063">
    <property type="entry name" value="Transpep_catalytic_dom"/>
</dbReference>
<dbReference type="AlphaFoldDB" id="C0QDH6"/>
<evidence type="ECO:0000256" key="5">
    <source>
        <dbReference type="ARBA" id="ARBA00022984"/>
    </source>
</evidence>
<dbReference type="Pfam" id="PF01471">
    <property type="entry name" value="PG_binding_1"/>
    <property type="match status" value="1"/>
</dbReference>
<dbReference type="Gene3D" id="2.40.440.10">
    <property type="entry name" value="L,D-transpeptidase catalytic domain-like"/>
    <property type="match status" value="1"/>
</dbReference>
<dbReference type="PANTHER" id="PTHR41533">
    <property type="entry name" value="L,D-TRANSPEPTIDASE HI_1667-RELATED"/>
    <property type="match status" value="1"/>
</dbReference>
<dbReference type="InterPro" id="IPR036365">
    <property type="entry name" value="PGBD-like_sf"/>
</dbReference>
<dbReference type="EMBL" id="CP001087">
    <property type="protein sequence ID" value="ACN15240.1"/>
    <property type="molecule type" value="Genomic_DNA"/>
</dbReference>
<dbReference type="PROSITE" id="PS52029">
    <property type="entry name" value="LD_TPASE"/>
    <property type="match status" value="1"/>
</dbReference>